<evidence type="ECO:0000256" key="5">
    <source>
        <dbReference type="ARBA" id="ARBA00022825"/>
    </source>
</evidence>
<keyword evidence="8" id="KW-1185">Reference proteome</keyword>
<dbReference type="Pfam" id="PF00089">
    <property type="entry name" value="Trypsin"/>
    <property type="match status" value="1"/>
</dbReference>
<accession>A0ABQ8SVY0</accession>
<evidence type="ECO:0000256" key="2">
    <source>
        <dbReference type="ARBA" id="ARBA00022525"/>
    </source>
</evidence>
<dbReference type="CDD" id="cd00190">
    <property type="entry name" value="Tryp_SPc"/>
    <property type="match status" value="1"/>
</dbReference>
<organism evidence="7 8">
    <name type="scientific">Periplaneta americana</name>
    <name type="common">American cockroach</name>
    <name type="synonym">Blatta americana</name>
    <dbReference type="NCBI Taxonomy" id="6978"/>
    <lineage>
        <taxon>Eukaryota</taxon>
        <taxon>Metazoa</taxon>
        <taxon>Ecdysozoa</taxon>
        <taxon>Arthropoda</taxon>
        <taxon>Hexapoda</taxon>
        <taxon>Insecta</taxon>
        <taxon>Pterygota</taxon>
        <taxon>Neoptera</taxon>
        <taxon>Polyneoptera</taxon>
        <taxon>Dictyoptera</taxon>
        <taxon>Blattodea</taxon>
        <taxon>Blattoidea</taxon>
        <taxon>Blattidae</taxon>
        <taxon>Blattinae</taxon>
        <taxon>Periplaneta</taxon>
    </lineage>
</organism>
<proteinExistence type="predicted"/>
<dbReference type="PANTHER" id="PTHR24264:SF65">
    <property type="entry name" value="SRCR DOMAIN-CONTAINING PROTEIN"/>
    <property type="match status" value="1"/>
</dbReference>
<evidence type="ECO:0000259" key="6">
    <source>
        <dbReference type="PROSITE" id="PS50240"/>
    </source>
</evidence>
<protein>
    <recommendedName>
        <fullName evidence="6">Peptidase S1 domain-containing protein</fullName>
    </recommendedName>
</protein>
<dbReference type="EMBL" id="JAJSOF020000019">
    <property type="protein sequence ID" value="KAJ4438003.1"/>
    <property type="molecule type" value="Genomic_DNA"/>
</dbReference>
<dbReference type="InterPro" id="IPR009003">
    <property type="entry name" value="Peptidase_S1_PA"/>
</dbReference>
<evidence type="ECO:0000256" key="1">
    <source>
        <dbReference type="ARBA" id="ARBA00004613"/>
    </source>
</evidence>
<evidence type="ECO:0000256" key="3">
    <source>
        <dbReference type="ARBA" id="ARBA00022670"/>
    </source>
</evidence>
<gene>
    <name evidence="7" type="ORF">ANN_13942</name>
</gene>
<dbReference type="InterPro" id="IPR001254">
    <property type="entry name" value="Trypsin_dom"/>
</dbReference>
<keyword evidence="3" id="KW-0645">Protease</keyword>
<keyword evidence="5" id="KW-0720">Serine protease</keyword>
<dbReference type="PROSITE" id="PS00135">
    <property type="entry name" value="TRYPSIN_SER"/>
    <property type="match status" value="1"/>
</dbReference>
<dbReference type="Proteomes" id="UP001148838">
    <property type="component" value="Unassembled WGS sequence"/>
</dbReference>
<keyword evidence="4" id="KW-0378">Hydrolase</keyword>
<evidence type="ECO:0000256" key="4">
    <source>
        <dbReference type="ARBA" id="ARBA00022801"/>
    </source>
</evidence>
<evidence type="ECO:0000313" key="7">
    <source>
        <dbReference type="EMBL" id="KAJ4438003.1"/>
    </source>
</evidence>
<reference evidence="7 8" key="1">
    <citation type="journal article" date="2022" name="Allergy">
        <title>Genome assembly and annotation of Periplaneta americana reveal a comprehensive cockroach allergen profile.</title>
        <authorList>
            <person name="Wang L."/>
            <person name="Xiong Q."/>
            <person name="Saelim N."/>
            <person name="Wang L."/>
            <person name="Nong W."/>
            <person name="Wan A.T."/>
            <person name="Shi M."/>
            <person name="Liu X."/>
            <person name="Cao Q."/>
            <person name="Hui J.H.L."/>
            <person name="Sookrung N."/>
            <person name="Leung T.F."/>
            <person name="Tungtrongchitr A."/>
            <person name="Tsui S.K.W."/>
        </authorList>
    </citation>
    <scope>NUCLEOTIDE SEQUENCE [LARGE SCALE GENOMIC DNA]</scope>
    <source>
        <strain evidence="7">PWHHKU_190912</strain>
    </source>
</reference>
<dbReference type="Gene3D" id="2.40.10.10">
    <property type="entry name" value="Trypsin-like serine proteases"/>
    <property type="match status" value="2"/>
</dbReference>
<keyword evidence="2" id="KW-0964">Secreted</keyword>
<dbReference type="PANTHER" id="PTHR24264">
    <property type="entry name" value="TRYPSIN-RELATED"/>
    <property type="match status" value="1"/>
</dbReference>
<dbReference type="InterPro" id="IPR033116">
    <property type="entry name" value="TRYPSIN_SER"/>
</dbReference>
<dbReference type="SUPFAM" id="SSF50494">
    <property type="entry name" value="Trypsin-like serine proteases"/>
    <property type="match status" value="1"/>
</dbReference>
<name>A0ABQ8SVY0_PERAM</name>
<dbReference type="PROSITE" id="PS50240">
    <property type="entry name" value="TRYPSIN_DOM"/>
    <property type="match status" value="1"/>
</dbReference>
<dbReference type="SMART" id="SM00020">
    <property type="entry name" value="Tryp_SPc"/>
    <property type="match status" value="1"/>
</dbReference>
<comment type="subcellular location">
    <subcellularLocation>
        <location evidence="1">Secreted</location>
    </subcellularLocation>
</comment>
<evidence type="ECO:0000313" key="8">
    <source>
        <dbReference type="Proteomes" id="UP001148838"/>
    </source>
</evidence>
<feature type="domain" description="Peptidase S1" evidence="6">
    <location>
        <begin position="41"/>
        <end position="294"/>
    </location>
</feature>
<comment type="caution">
    <text evidence="7">The sequence shown here is derived from an EMBL/GenBank/DDBJ whole genome shotgun (WGS) entry which is preliminary data.</text>
</comment>
<dbReference type="InterPro" id="IPR050127">
    <property type="entry name" value="Serine_Proteases_S1"/>
</dbReference>
<sequence>MNVTLDHTFAVITATAVLHNILRRAREELPQDDPQSTVTCTMGMTQSVKTHAFRPEVAFGPGQCDGNGISTEVDCMSNSINSLPVIFPYHTLHCFSVVVGNDDVCLARSREVVAGEHSLNNNDGTEQTVAVAQAIVHPNYAGEVGPYDIAVLKLSSALVFNDYVQSIALPPAGSIPSGSAILTGWGSTSQTNNPSMPDILQTATLPIVEYDECVRTYGEDSPLDPTNVCTGPLSGGMSACSGDSGGPLAVKRSDGTFELIGIVSWGEIPCGQSNAPSVYTRVSAYIDWINNNAK</sequence>
<dbReference type="InterPro" id="IPR043504">
    <property type="entry name" value="Peptidase_S1_PA_chymotrypsin"/>
</dbReference>